<dbReference type="Gene3D" id="3.40.630.30">
    <property type="match status" value="1"/>
</dbReference>
<keyword evidence="3" id="KW-1185">Reference proteome</keyword>
<dbReference type="CDD" id="cd04301">
    <property type="entry name" value="NAT_SF"/>
    <property type="match status" value="1"/>
</dbReference>
<dbReference type="GO" id="GO:0016747">
    <property type="term" value="F:acyltransferase activity, transferring groups other than amino-acyl groups"/>
    <property type="evidence" value="ECO:0007669"/>
    <property type="project" value="InterPro"/>
</dbReference>
<dbReference type="InterPro" id="IPR000182">
    <property type="entry name" value="GNAT_dom"/>
</dbReference>
<evidence type="ECO:0000259" key="1">
    <source>
        <dbReference type="PROSITE" id="PS51186"/>
    </source>
</evidence>
<dbReference type="RefSeq" id="WP_095504577.1">
    <property type="nucleotide sequence ID" value="NZ_BSNC01000006.1"/>
</dbReference>
<dbReference type="PROSITE" id="PS51186">
    <property type="entry name" value="GNAT"/>
    <property type="match status" value="1"/>
</dbReference>
<name>A0AA37W2H1_9GAMM</name>
<dbReference type="SUPFAM" id="SSF55729">
    <property type="entry name" value="Acyl-CoA N-acyltransferases (Nat)"/>
    <property type="match status" value="1"/>
</dbReference>
<dbReference type="EMBL" id="BSNC01000006">
    <property type="protein sequence ID" value="GLP97588.1"/>
    <property type="molecule type" value="Genomic_DNA"/>
</dbReference>
<feature type="domain" description="N-acetyltransferase" evidence="1">
    <location>
        <begin position="3"/>
        <end position="148"/>
    </location>
</feature>
<organism evidence="2 3">
    <name type="scientific">Paraferrimonas sedimenticola</name>
    <dbReference type="NCBI Taxonomy" id="375674"/>
    <lineage>
        <taxon>Bacteria</taxon>
        <taxon>Pseudomonadati</taxon>
        <taxon>Pseudomonadota</taxon>
        <taxon>Gammaproteobacteria</taxon>
        <taxon>Alteromonadales</taxon>
        <taxon>Ferrimonadaceae</taxon>
        <taxon>Paraferrimonas</taxon>
    </lineage>
</organism>
<dbReference type="InterPro" id="IPR016181">
    <property type="entry name" value="Acyl_CoA_acyltransferase"/>
</dbReference>
<comment type="caution">
    <text evidence="2">The sequence shown here is derived from an EMBL/GenBank/DDBJ whole genome shotgun (WGS) entry which is preliminary data.</text>
</comment>
<dbReference type="Pfam" id="PF13673">
    <property type="entry name" value="Acetyltransf_10"/>
    <property type="match status" value="1"/>
</dbReference>
<evidence type="ECO:0000313" key="2">
    <source>
        <dbReference type="EMBL" id="GLP97588.1"/>
    </source>
</evidence>
<reference evidence="2" key="1">
    <citation type="journal article" date="2014" name="Int. J. Syst. Evol. Microbiol.">
        <title>Complete genome sequence of Corynebacterium casei LMG S-19264T (=DSM 44701T), isolated from a smear-ripened cheese.</title>
        <authorList>
            <consortium name="US DOE Joint Genome Institute (JGI-PGF)"/>
            <person name="Walter F."/>
            <person name="Albersmeier A."/>
            <person name="Kalinowski J."/>
            <person name="Ruckert C."/>
        </authorList>
    </citation>
    <scope>NUCLEOTIDE SEQUENCE</scope>
    <source>
        <strain evidence="2">NBRC 101628</strain>
    </source>
</reference>
<reference evidence="2" key="2">
    <citation type="submission" date="2023-01" db="EMBL/GenBank/DDBJ databases">
        <title>Draft genome sequence of Paraferrimonas sedimenticola strain NBRC 101628.</title>
        <authorList>
            <person name="Sun Q."/>
            <person name="Mori K."/>
        </authorList>
    </citation>
    <scope>NUCLEOTIDE SEQUENCE</scope>
    <source>
        <strain evidence="2">NBRC 101628</strain>
    </source>
</reference>
<gene>
    <name evidence="2" type="ORF">GCM10007895_28950</name>
</gene>
<evidence type="ECO:0000313" key="3">
    <source>
        <dbReference type="Proteomes" id="UP001161422"/>
    </source>
</evidence>
<protein>
    <submittedName>
        <fullName evidence="2">N-acetyltransferase</fullName>
    </submittedName>
</protein>
<proteinExistence type="predicted"/>
<sequence length="149" mass="16960">MSLTFKPYTQAQLAGCMALFDSNMPKYFAPEERDEFEDFLKRFAEPDGYLTLWNDEQLIGCGGIAAKQDYVVLAWGMIDSKRHGKGYGRSLTEQRLVQAQQQFPEKEVQIETSQHSQGFYQKMGFHVTRVEADGFAKGIDLVAMTYVPV</sequence>
<dbReference type="AlphaFoldDB" id="A0AA37W2H1"/>
<dbReference type="Proteomes" id="UP001161422">
    <property type="component" value="Unassembled WGS sequence"/>
</dbReference>
<accession>A0AA37W2H1</accession>